<dbReference type="Pfam" id="PF02517">
    <property type="entry name" value="Rce1-like"/>
    <property type="match status" value="1"/>
</dbReference>
<dbReference type="KEGG" id="mri:Mal4_20930"/>
<proteinExistence type="predicted"/>
<dbReference type="GO" id="GO:0006508">
    <property type="term" value="P:proteolysis"/>
    <property type="evidence" value="ECO:0007669"/>
    <property type="project" value="UniProtKB-KW"/>
</dbReference>
<keyword evidence="1" id="KW-0472">Membrane</keyword>
<evidence type="ECO:0000313" key="4">
    <source>
        <dbReference type="Proteomes" id="UP000320496"/>
    </source>
</evidence>
<name>A0A517Z5M3_9PLAN</name>
<dbReference type="EMBL" id="CP036275">
    <property type="protein sequence ID" value="QDU37776.1"/>
    <property type="molecule type" value="Genomic_DNA"/>
</dbReference>
<dbReference type="InterPro" id="IPR003675">
    <property type="entry name" value="Rce1/LyrA-like_dom"/>
</dbReference>
<feature type="transmembrane region" description="Helical" evidence="1">
    <location>
        <begin position="23"/>
        <end position="41"/>
    </location>
</feature>
<evidence type="ECO:0000259" key="2">
    <source>
        <dbReference type="Pfam" id="PF02517"/>
    </source>
</evidence>
<evidence type="ECO:0000313" key="3">
    <source>
        <dbReference type="EMBL" id="QDU37776.1"/>
    </source>
</evidence>
<gene>
    <name evidence="3" type="ORF">Mal4_20930</name>
</gene>
<keyword evidence="1" id="KW-0812">Transmembrane</keyword>
<feature type="transmembrane region" description="Helical" evidence="1">
    <location>
        <begin position="157"/>
        <end position="175"/>
    </location>
</feature>
<feature type="transmembrane region" description="Helical" evidence="1">
    <location>
        <begin position="61"/>
        <end position="87"/>
    </location>
</feature>
<dbReference type="AlphaFoldDB" id="A0A517Z5M3"/>
<feature type="transmembrane region" description="Helical" evidence="1">
    <location>
        <begin position="99"/>
        <end position="120"/>
    </location>
</feature>
<feature type="domain" description="CAAX prenyl protease 2/Lysostaphin resistance protein A-like" evidence="2">
    <location>
        <begin position="146"/>
        <end position="259"/>
    </location>
</feature>
<dbReference type="OrthoDB" id="9814348at2"/>
<dbReference type="GO" id="GO:0080120">
    <property type="term" value="P:CAAX-box protein maturation"/>
    <property type="evidence" value="ECO:0007669"/>
    <property type="project" value="UniProtKB-ARBA"/>
</dbReference>
<organism evidence="3 4">
    <name type="scientific">Maioricimonas rarisocia</name>
    <dbReference type="NCBI Taxonomy" id="2528026"/>
    <lineage>
        <taxon>Bacteria</taxon>
        <taxon>Pseudomonadati</taxon>
        <taxon>Planctomycetota</taxon>
        <taxon>Planctomycetia</taxon>
        <taxon>Planctomycetales</taxon>
        <taxon>Planctomycetaceae</taxon>
        <taxon>Maioricimonas</taxon>
    </lineage>
</organism>
<dbReference type="Proteomes" id="UP000320496">
    <property type="component" value="Chromosome"/>
</dbReference>
<evidence type="ECO:0000256" key="1">
    <source>
        <dbReference type="SAM" id="Phobius"/>
    </source>
</evidence>
<feature type="transmembrane region" description="Helical" evidence="1">
    <location>
        <begin position="180"/>
        <end position="199"/>
    </location>
</feature>
<reference evidence="3 4" key="1">
    <citation type="submission" date="2019-02" db="EMBL/GenBank/DDBJ databases">
        <title>Deep-cultivation of Planctomycetes and their phenomic and genomic characterization uncovers novel biology.</title>
        <authorList>
            <person name="Wiegand S."/>
            <person name="Jogler M."/>
            <person name="Boedeker C."/>
            <person name="Pinto D."/>
            <person name="Vollmers J."/>
            <person name="Rivas-Marin E."/>
            <person name="Kohn T."/>
            <person name="Peeters S.H."/>
            <person name="Heuer A."/>
            <person name="Rast P."/>
            <person name="Oberbeckmann S."/>
            <person name="Bunk B."/>
            <person name="Jeske O."/>
            <person name="Meyerdierks A."/>
            <person name="Storesund J.E."/>
            <person name="Kallscheuer N."/>
            <person name="Luecker S."/>
            <person name="Lage O.M."/>
            <person name="Pohl T."/>
            <person name="Merkel B.J."/>
            <person name="Hornburger P."/>
            <person name="Mueller R.-W."/>
            <person name="Bruemmer F."/>
            <person name="Labrenz M."/>
            <person name="Spormann A.M."/>
            <person name="Op den Camp H."/>
            <person name="Overmann J."/>
            <person name="Amann R."/>
            <person name="Jetten M.S.M."/>
            <person name="Mascher T."/>
            <person name="Medema M.H."/>
            <person name="Devos D.P."/>
            <person name="Kaster A.-K."/>
            <person name="Ovreas L."/>
            <person name="Rohde M."/>
            <person name="Galperin M.Y."/>
            <person name="Jogler C."/>
        </authorList>
    </citation>
    <scope>NUCLEOTIDE SEQUENCE [LARGE SCALE GENOMIC DNA]</scope>
    <source>
        <strain evidence="3 4">Mal4</strain>
    </source>
</reference>
<accession>A0A517Z5M3</accession>
<keyword evidence="3" id="KW-0378">Hydrolase</keyword>
<protein>
    <submittedName>
        <fullName evidence="3">CAAX amino terminal protease self-immunity</fullName>
    </submittedName>
</protein>
<keyword evidence="3" id="KW-0645">Protease</keyword>
<keyword evidence="1" id="KW-1133">Transmembrane helix</keyword>
<dbReference type="RefSeq" id="WP_145368971.1">
    <property type="nucleotide sequence ID" value="NZ_CP036275.1"/>
</dbReference>
<dbReference type="GO" id="GO:0004175">
    <property type="term" value="F:endopeptidase activity"/>
    <property type="evidence" value="ECO:0007669"/>
    <property type="project" value="UniProtKB-ARBA"/>
</dbReference>
<sequence length="269" mass="28838">MSTVFTAPLPEHDDYWEAARRPLAATCFVLPLILAYEIGLLTCPSAGMALRNGADCWMRAFLAAGMGIQAALLPAVVVASLLAWQVAARHPWRCRVETLIGMFGESLILATALFVLARLIGQAFATMVVAQIPAASDPVTVGGRAISFVGAGIYEEVLFRLLLLPGVVLALRGLLLPRGLAILLGVLLSSVVFSAAHYIEVAPGSGTIELWGPLQHVLETRELWFGFLFRAAAGVWFAILFYLRGFGITVGCHVLYDIMVGIVVQPAAH</sequence>
<keyword evidence="4" id="KW-1185">Reference proteome</keyword>